<dbReference type="InterPro" id="IPR000531">
    <property type="entry name" value="Beta-barrel_TonB"/>
</dbReference>
<keyword evidence="8 12" id="KW-0798">TonB box</keyword>
<reference evidence="15 16" key="1">
    <citation type="submission" date="2016-10" db="EMBL/GenBank/DDBJ databases">
        <title>Complete Genome Sequence of the Nonylphenol-Degrading Bacterium Sphingobium cloacae JCM 10874T.</title>
        <authorList>
            <person name="Ootsuka M."/>
            <person name="Nishizawa T."/>
            <person name="Ohta H."/>
        </authorList>
    </citation>
    <scope>NUCLEOTIDE SEQUENCE [LARGE SCALE GENOMIC DNA]</scope>
    <source>
        <strain evidence="15 16">JCM 10874</strain>
    </source>
</reference>
<dbReference type="InterPro" id="IPR036942">
    <property type="entry name" value="Beta-barrel_TonB_sf"/>
</dbReference>
<dbReference type="CDD" id="cd01347">
    <property type="entry name" value="ligand_gated_channel"/>
    <property type="match status" value="1"/>
</dbReference>
<keyword evidence="4" id="KW-0410">Iron transport</keyword>
<evidence type="ECO:0000256" key="5">
    <source>
        <dbReference type="ARBA" id="ARBA00022692"/>
    </source>
</evidence>
<organism evidence="15 16">
    <name type="scientific">Sphingobium cloacae</name>
    <dbReference type="NCBI Taxonomy" id="120107"/>
    <lineage>
        <taxon>Bacteria</taxon>
        <taxon>Pseudomonadati</taxon>
        <taxon>Pseudomonadota</taxon>
        <taxon>Alphaproteobacteria</taxon>
        <taxon>Sphingomonadales</taxon>
        <taxon>Sphingomonadaceae</taxon>
        <taxon>Sphingobium</taxon>
    </lineage>
</organism>
<evidence type="ECO:0000256" key="10">
    <source>
        <dbReference type="ARBA" id="ARBA00023237"/>
    </source>
</evidence>
<keyword evidence="3 11" id="KW-1134">Transmembrane beta strand</keyword>
<dbReference type="Pfam" id="PF07715">
    <property type="entry name" value="Plug"/>
    <property type="match status" value="1"/>
</dbReference>
<dbReference type="PROSITE" id="PS52016">
    <property type="entry name" value="TONB_DEPENDENT_REC_3"/>
    <property type="match status" value="1"/>
</dbReference>
<dbReference type="EMBL" id="AP017655">
    <property type="protein sequence ID" value="BAV66272.1"/>
    <property type="molecule type" value="Genomic_DNA"/>
</dbReference>
<evidence type="ECO:0000256" key="6">
    <source>
        <dbReference type="ARBA" id="ARBA00023004"/>
    </source>
</evidence>
<evidence type="ECO:0000313" key="15">
    <source>
        <dbReference type="EMBL" id="BAV66272.1"/>
    </source>
</evidence>
<evidence type="ECO:0000256" key="8">
    <source>
        <dbReference type="ARBA" id="ARBA00023077"/>
    </source>
</evidence>
<keyword evidence="5 11" id="KW-0812">Transmembrane</keyword>
<evidence type="ECO:0000256" key="1">
    <source>
        <dbReference type="ARBA" id="ARBA00004571"/>
    </source>
</evidence>
<dbReference type="InterPro" id="IPR012910">
    <property type="entry name" value="Plug_dom"/>
</dbReference>
<evidence type="ECO:0000256" key="3">
    <source>
        <dbReference type="ARBA" id="ARBA00022452"/>
    </source>
</evidence>
<keyword evidence="9 11" id="KW-0472">Membrane</keyword>
<evidence type="ECO:0000256" key="11">
    <source>
        <dbReference type="PROSITE-ProRule" id="PRU01360"/>
    </source>
</evidence>
<dbReference type="SUPFAM" id="SSF56935">
    <property type="entry name" value="Porins"/>
    <property type="match status" value="1"/>
</dbReference>
<evidence type="ECO:0000256" key="9">
    <source>
        <dbReference type="ARBA" id="ARBA00023136"/>
    </source>
</evidence>
<evidence type="ECO:0000259" key="14">
    <source>
        <dbReference type="Pfam" id="PF07715"/>
    </source>
</evidence>
<keyword evidence="6" id="KW-0408">Iron</keyword>
<evidence type="ECO:0000256" key="7">
    <source>
        <dbReference type="ARBA" id="ARBA00023065"/>
    </source>
</evidence>
<protein>
    <submittedName>
        <fullName evidence="15">TonB-dependent receptor</fullName>
    </submittedName>
</protein>
<keyword evidence="15" id="KW-0675">Receptor</keyword>
<dbReference type="Proteomes" id="UP000218272">
    <property type="component" value="Chromosome SCLO_1"/>
</dbReference>
<gene>
    <name evidence="15" type="ORF">SCLO_1032320</name>
</gene>
<dbReference type="Pfam" id="PF00593">
    <property type="entry name" value="TonB_dep_Rec_b-barrel"/>
    <property type="match status" value="1"/>
</dbReference>
<dbReference type="KEGG" id="sclo:SCLO_1032320"/>
<keyword evidence="7" id="KW-0406">Ion transport</keyword>
<dbReference type="RefSeq" id="WP_066522090.1">
    <property type="nucleotide sequence ID" value="NZ_AP017655.1"/>
</dbReference>
<dbReference type="GO" id="GO:0009279">
    <property type="term" value="C:cell outer membrane"/>
    <property type="evidence" value="ECO:0007669"/>
    <property type="project" value="UniProtKB-SubCell"/>
</dbReference>
<keyword evidence="16" id="KW-1185">Reference proteome</keyword>
<evidence type="ECO:0000313" key="16">
    <source>
        <dbReference type="Proteomes" id="UP000218272"/>
    </source>
</evidence>
<keyword evidence="2 11" id="KW-0813">Transport</keyword>
<evidence type="ECO:0000259" key="13">
    <source>
        <dbReference type="Pfam" id="PF00593"/>
    </source>
</evidence>
<dbReference type="InterPro" id="IPR039426">
    <property type="entry name" value="TonB-dep_rcpt-like"/>
</dbReference>
<sequence length="772" mass="83816">MSTGNVAWAAVEQPALSQEGVTADAAPAPAPAETGLADIVVTAQKRSESIQKIPVTVSAFTTETLQNANVGTIAGIQGMVPGMTINKGQSSANLVHVSLRGISIQDTSKAFEPGIGFVLDGVVIGTPVGLLLDSFDVERLEVLRGPQGTLFGRNTTGGALNIVRAIPDPGDDTHGKLKFTVGSFGRTDVEGRLMLPLIKDKLAVKVDILSSTDDGTIYNSTLNTHLGDKNLQNYNVTFHATPTDRLSATLILEKQRDRSELPPAINLLTPDLITDLPVTGYTTGANSPCLNPQLSFLCRSSIRKSDNVSEIPTKQPGRLNMSAATLHLTHRFDDFSVVAITGYRDTKQRSFSYLDGTALGYFPIQQNERYEQFSQELRFESDFEGPFSIIAGGFYFHSKWHITQITELDAALLDPTLAPGVGIITNPLSYSTDYWTTSKAVFAQAEYNLTEKLKLIAGGRYTWDKKRLDLVNYGFGMGTPAPLNAPLPDTVLGAPADHGRGSVTFKKFTPKVAVQYQAMPNLMMYASFSVGYNTGGFNARAPSSAFIGPYRPETLNAYEVGFKSDWFDRRVRLNVSAFRNEMKDKQEDLTIFLLGGGSGTTTVNAAKARYQGIEAELSVLPVEGWSNSLAVGYLDAKYTNFSGDLGQGSQDLTRLKLRRTPQWTVGYITDYQFALGEGTFGLNGALSFVDKFDTNILNDPRGRVPATTKIDLSARYGFALDGVDLKIIGFVKNVTDKHPYNGHFSGNLPGGFFEFAIPEPGRTWGVSLEAAF</sequence>
<dbReference type="AlphaFoldDB" id="A0A1E1F6X4"/>
<dbReference type="PANTHER" id="PTHR32552">
    <property type="entry name" value="FERRICHROME IRON RECEPTOR-RELATED"/>
    <property type="match status" value="1"/>
</dbReference>
<dbReference type="GO" id="GO:0006826">
    <property type="term" value="P:iron ion transport"/>
    <property type="evidence" value="ECO:0007669"/>
    <property type="project" value="UniProtKB-KW"/>
</dbReference>
<name>A0A1E1F6X4_9SPHN</name>
<accession>A0A1E1F6X4</accession>
<dbReference type="PANTHER" id="PTHR32552:SF81">
    <property type="entry name" value="TONB-DEPENDENT OUTER MEMBRANE RECEPTOR"/>
    <property type="match status" value="1"/>
</dbReference>
<evidence type="ECO:0000256" key="4">
    <source>
        <dbReference type="ARBA" id="ARBA00022496"/>
    </source>
</evidence>
<comment type="subcellular location">
    <subcellularLocation>
        <location evidence="1 11">Cell outer membrane</location>
        <topology evidence="1 11">Multi-pass membrane protein</topology>
    </subcellularLocation>
</comment>
<evidence type="ECO:0000256" key="12">
    <source>
        <dbReference type="RuleBase" id="RU003357"/>
    </source>
</evidence>
<comment type="similarity">
    <text evidence="11 12">Belongs to the TonB-dependent receptor family.</text>
</comment>
<dbReference type="Gene3D" id="2.40.170.20">
    <property type="entry name" value="TonB-dependent receptor, beta-barrel domain"/>
    <property type="match status" value="1"/>
</dbReference>
<proteinExistence type="inferred from homology"/>
<evidence type="ECO:0000256" key="2">
    <source>
        <dbReference type="ARBA" id="ARBA00022448"/>
    </source>
</evidence>
<keyword evidence="10 11" id="KW-0998">Cell outer membrane</keyword>
<feature type="domain" description="TonB-dependent receptor-like beta-barrel" evidence="13">
    <location>
        <begin position="317"/>
        <end position="723"/>
    </location>
</feature>
<feature type="domain" description="TonB-dependent receptor plug" evidence="14">
    <location>
        <begin position="50"/>
        <end position="159"/>
    </location>
</feature>